<dbReference type="AlphaFoldDB" id="A0A317CCR4"/>
<dbReference type="Pfam" id="PF00282">
    <property type="entry name" value="Pyridoxal_deC"/>
    <property type="match status" value="1"/>
</dbReference>
<dbReference type="RefSeq" id="WP_109826291.1">
    <property type="nucleotide sequence ID" value="NZ_QGKL01000042.1"/>
</dbReference>
<dbReference type="PANTHER" id="PTHR45677:SF8">
    <property type="entry name" value="CYSTEINE SULFINIC ACID DECARBOXYLASE"/>
    <property type="match status" value="1"/>
</dbReference>
<dbReference type="Gene3D" id="3.40.640.10">
    <property type="entry name" value="Type I PLP-dependent aspartate aminotransferase-like (Major domain)"/>
    <property type="match status" value="1"/>
</dbReference>
<dbReference type="InterPro" id="IPR021115">
    <property type="entry name" value="Pyridoxal-P_BS"/>
</dbReference>
<dbReference type="EMBL" id="QGKL01000042">
    <property type="protein sequence ID" value="PWQ93882.1"/>
    <property type="molecule type" value="Genomic_DNA"/>
</dbReference>
<feature type="modified residue" description="N6-(pyridoxal phosphate)lysine" evidence="6">
    <location>
        <position position="291"/>
    </location>
</feature>
<evidence type="ECO:0000256" key="2">
    <source>
        <dbReference type="ARBA" id="ARBA00009533"/>
    </source>
</evidence>
<dbReference type="GO" id="GO:0016831">
    <property type="term" value="F:carboxy-lyase activity"/>
    <property type="evidence" value="ECO:0007669"/>
    <property type="project" value="UniProtKB-KW"/>
</dbReference>
<keyword evidence="4 6" id="KW-0663">Pyridoxal phosphate</keyword>
<evidence type="ECO:0000313" key="8">
    <source>
        <dbReference type="EMBL" id="PWQ93882.1"/>
    </source>
</evidence>
<dbReference type="PROSITE" id="PS00392">
    <property type="entry name" value="DDC_GAD_HDC_YDC"/>
    <property type="match status" value="1"/>
</dbReference>
<accession>A0A317CCR4</accession>
<dbReference type="GO" id="GO:0030170">
    <property type="term" value="F:pyridoxal phosphate binding"/>
    <property type="evidence" value="ECO:0007669"/>
    <property type="project" value="InterPro"/>
</dbReference>
<dbReference type="PANTHER" id="PTHR45677">
    <property type="entry name" value="GLUTAMATE DECARBOXYLASE-RELATED"/>
    <property type="match status" value="1"/>
</dbReference>
<dbReference type="InterPro" id="IPR015421">
    <property type="entry name" value="PyrdxlP-dep_Trfase_major"/>
</dbReference>
<evidence type="ECO:0000256" key="3">
    <source>
        <dbReference type="ARBA" id="ARBA00022793"/>
    </source>
</evidence>
<evidence type="ECO:0000256" key="1">
    <source>
        <dbReference type="ARBA" id="ARBA00001933"/>
    </source>
</evidence>
<evidence type="ECO:0000313" key="9">
    <source>
        <dbReference type="Proteomes" id="UP000245506"/>
    </source>
</evidence>
<keyword evidence="5 7" id="KW-0456">Lyase</keyword>
<sequence length="469" mass="52771">MIKNDRQLMLQTAELLIEYLSENDNADVAISEYLSADDLQQCLNLTLDDESVSHDRIIDDIKQYLRYCTRTSHPHFMKQLFSGSTSAAIAGDWVTTVTNTAAHTYQVAPVATLMEETLITKLNELVGFESGDGIMVTGGSNANLVGIYCGLHKRWPDIKQEGFRGQQPVIYVSDQCHYSYEKAVFTLGIGTNNLRKVNTDEQNRIDPEALRLAIIEDLKLGKHPYCIGATSGTTVAGSFDPLEALADLADEFGLWLHVDAAWGGPVLFSETHKHLMRGVERADSVTWDAHKFMSLPLICSAILVREHGILESACSGGGQAYLFHEDENSDHNYGKKSLQCGRHVDSLKLWLDWRYKGTHGYRDQLDKSMQLAQYFVQQVNAHEQLEMILEPDYLNLFFRFVPDATIDATNRDQLNLDILTKMKENGSFYIDYATVKDQLGIRLVLVNNRIETSHLDSLLDEIVDIGNQT</sequence>
<dbReference type="Proteomes" id="UP000245506">
    <property type="component" value="Unassembled WGS sequence"/>
</dbReference>
<dbReference type="Gene3D" id="3.90.1150.170">
    <property type="match status" value="1"/>
</dbReference>
<proteinExistence type="inferred from homology"/>
<organism evidence="8 9">
    <name type="scientific">Leucothrix arctica</name>
    <dbReference type="NCBI Taxonomy" id="1481894"/>
    <lineage>
        <taxon>Bacteria</taxon>
        <taxon>Pseudomonadati</taxon>
        <taxon>Pseudomonadota</taxon>
        <taxon>Gammaproteobacteria</taxon>
        <taxon>Thiotrichales</taxon>
        <taxon>Thiotrichaceae</taxon>
        <taxon>Leucothrix</taxon>
    </lineage>
</organism>
<dbReference type="GO" id="GO:0005737">
    <property type="term" value="C:cytoplasm"/>
    <property type="evidence" value="ECO:0007669"/>
    <property type="project" value="TreeGrafter"/>
</dbReference>
<evidence type="ECO:0000256" key="7">
    <source>
        <dbReference type="RuleBase" id="RU000382"/>
    </source>
</evidence>
<dbReference type="InterPro" id="IPR015424">
    <property type="entry name" value="PyrdxlP-dep_Trfase"/>
</dbReference>
<keyword evidence="3" id="KW-0210">Decarboxylase</keyword>
<dbReference type="OrthoDB" id="9803665at2"/>
<keyword evidence="9" id="KW-1185">Reference proteome</keyword>
<comment type="cofactor">
    <cofactor evidence="1 6 7">
        <name>pyridoxal 5'-phosphate</name>
        <dbReference type="ChEBI" id="CHEBI:597326"/>
    </cofactor>
</comment>
<dbReference type="GO" id="GO:0019752">
    <property type="term" value="P:carboxylic acid metabolic process"/>
    <property type="evidence" value="ECO:0007669"/>
    <property type="project" value="InterPro"/>
</dbReference>
<comment type="similarity">
    <text evidence="2 7">Belongs to the group II decarboxylase family.</text>
</comment>
<protein>
    <submittedName>
        <fullName evidence="8">Glutamate decarboxylase</fullName>
    </submittedName>
</protein>
<evidence type="ECO:0000256" key="4">
    <source>
        <dbReference type="ARBA" id="ARBA00022898"/>
    </source>
</evidence>
<evidence type="ECO:0000256" key="5">
    <source>
        <dbReference type="ARBA" id="ARBA00023239"/>
    </source>
</evidence>
<gene>
    <name evidence="8" type="ORF">DKT75_19980</name>
</gene>
<name>A0A317CCR4_9GAMM</name>
<dbReference type="SUPFAM" id="SSF53383">
    <property type="entry name" value="PLP-dependent transferases"/>
    <property type="match status" value="1"/>
</dbReference>
<reference evidence="8 9" key="1">
    <citation type="submission" date="2018-05" db="EMBL/GenBank/DDBJ databases">
        <title>Leucothrix arctica sp. nov., isolated from Arctic seawater.</title>
        <authorList>
            <person name="Choi A."/>
            <person name="Baek K."/>
        </authorList>
    </citation>
    <scope>NUCLEOTIDE SEQUENCE [LARGE SCALE GENOMIC DNA]</scope>
    <source>
        <strain evidence="8 9">IMCC9719</strain>
    </source>
</reference>
<comment type="caution">
    <text evidence="8">The sequence shown here is derived from an EMBL/GenBank/DDBJ whole genome shotgun (WGS) entry which is preliminary data.</text>
</comment>
<evidence type="ECO:0000256" key="6">
    <source>
        <dbReference type="PIRSR" id="PIRSR602129-50"/>
    </source>
</evidence>
<dbReference type="InterPro" id="IPR002129">
    <property type="entry name" value="PyrdxlP-dep_de-COase"/>
</dbReference>